<dbReference type="Gene3D" id="3.20.20.300">
    <property type="entry name" value="Glycoside hydrolase, family 3, N-terminal domain"/>
    <property type="match status" value="1"/>
</dbReference>
<reference evidence="8" key="1">
    <citation type="submission" date="2019-03" db="EMBL/GenBank/DDBJ databases">
        <title>Single cell metagenomics reveals metabolic interactions within the superorganism composed of flagellate Streblomastix strix and complex community of Bacteroidetes bacteria on its surface.</title>
        <authorList>
            <person name="Treitli S.C."/>
            <person name="Kolisko M."/>
            <person name="Husnik F."/>
            <person name="Keeling P."/>
            <person name="Hampl V."/>
        </authorList>
    </citation>
    <scope>NUCLEOTIDE SEQUENCE</scope>
    <source>
        <strain evidence="8">STM</strain>
    </source>
</reference>
<dbReference type="SUPFAM" id="SSF51445">
    <property type="entry name" value="(Trans)glycosidases"/>
    <property type="match status" value="1"/>
</dbReference>
<dbReference type="InterPro" id="IPR001466">
    <property type="entry name" value="Beta-lactam-related"/>
</dbReference>
<proteinExistence type="inferred from homology"/>
<dbReference type="GO" id="GO:0005975">
    <property type="term" value="P:carbohydrate metabolic process"/>
    <property type="evidence" value="ECO:0007669"/>
    <property type="project" value="InterPro"/>
</dbReference>
<dbReference type="InterPro" id="IPR012338">
    <property type="entry name" value="Beta-lactam/transpept-like"/>
</dbReference>
<dbReference type="EC" id="3.2.1.52" evidence="3"/>
<dbReference type="GO" id="GO:0004563">
    <property type="term" value="F:beta-N-acetylhexosaminidase activity"/>
    <property type="evidence" value="ECO:0007669"/>
    <property type="project" value="UniProtKB-EC"/>
</dbReference>
<comment type="catalytic activity">
    <reaction evidence="1">
        <text>Hydrolysis of terminal non-reducing N-acetyl-D-hexosamine residues in N-acetyl-beta-D-hexosaminides.</text>
        <dbReference type="EC" id="3.2.1.52"/>
    </reaction>
</comment>
<dbReference type="AlphaFoldDB" id="A0A5J4RXK9"/>
<evidence type="ECO:0000256" key="2">
    <source>
        <dbReference type="ARBA" id="ARBA00005336"/>
    </source>
</evidence>
<gene>
    <name evidence="8" type="ORF">EZS27_013335</name>
</gene>
<dbReference type="InterPro" id="IPR017853">
    <property type="entry name" value="GH"/>
</dbReference>
<evidence type="ECO:0000259" key="6">
    <source>
        <dbReference type="Pfam" id="PF00144"/>
    </source>
</evidence>
<feature type="domain" description="Glycoside hydrolase family 3 N-terminal" evidence="7">
    <location>
        <begin position="49"/>
        <end position="360"/>
    </location>
</feature>
<feature type="domain" description="Beta-lactamase-related" evidence="6">
    <location>
        <begin position="582"/>
        <end position="964"/>
    </location>
</feature>
<keyword evidence="5 8" id="KW-0326">Glycosidase</keyword>
<organism evidence="8">
    <name type="scientific">termite gut metagenome</name>
    <dbReference type="NCBI Taxonomy" id="433724"/>
    <lineage>
        <taxon>unclassified sequences</taxon>
        <taxon>metagenomes</taxon>
        <taxon>organismal metagenomes</taxon>
    </lineage>
</organism>
<keyword evidence="4 8" id="KW-0378">Hydrolase</keyword>
<dbReference type="SUPFAM" id="SSF56601">
    <property type="entry name" value="beta-lactamase/transpeptidase-like"/>
    <property type="match status" value="1"/>
</dbReference>
<name>A0A5J4RXK9_9ZZZZ</name>
<evidence type="ECO:0000259" key="7">
    <source>
        <dbReference type="Pfam" id="PF00933"/>
    </source>
</evidence>
<sequence length="989" mass="109680">MRRSFFVLILTIVYCLPSKAQIEPLISYKALHDEDCRQWVDSILSEMSLKEKVGQLFVYVATPVQTQLNVALLREAVQTHRIGGLLFSGGKAEDQAQLTNQMQGLSKVPLMITFDGEWGLSMRLHGTPVFPKNMVLGCIQDNRLIYEYGKEMARQCREMGVHVNFAPVADVNINPKNPVINVRSFGEVPAMVADKVIAYASGLESGGVLSVSKHFPGHGDTDVDSHKDLPILPFTRTRLDSVELYPFKKVISAGLGGIMVGHLHVVALDGDTNLPSSLSHNAVQGLLKDELGFNGLVFTDALVMKGVSSFPNVCLQALKAGNDVVLSPPNLKGGINEVLQGIERGEISEEEITLKCRKVLAYKYVLRLQHLSPIDIPGLAKRIDTDKARHLIRQLNEAAITVLSNKKKTLPFDTIVKSKMALLNVGKANETITFANTVKKYAQPELILLRKGITEAEGKKLCDSLAHHYQHTIVCISEKDLTPYQGFFNSIPPNLSLVCVFFTPKETVLQMGQTAVATVPSIVLGHSADESVQKHIANVLFGKGSANGRLSASIGELYRAGKGVTVSPYGKASVWQERLSRVDAIAEEGIREGAYPGCQIVVLKDGETIYDKCFGTTGLDKRVTPTDIYDIASLSKTSATLLAVMKLYDEGLFKLSDKLSDYVPFLKGTNKERITIRDALFHQTGLPAVVPYYQKVIDEKSYTGLLFSKRYSSKYPVRIASTLYAQSSLRLKTEYVSETPDDIYTMQIGDTLWLHKSFKEIAMQEIVDTPLRDKRYRYSCVNFILLQQMVEQLSGMSLDKFLAQEFYEPMGLEHTAFQPFRYFAKEDIVPSTKDPFLRKATVWGYVHDESAAFLGGVSGNAGLFSTARDIAQIHQMILNGGVLDGHRYLSEDTCQLFTTETSNISHRGLGFNKPVTDNPRRNPCSSLAPASAYGHTGFTGTCAWVDPKNNLVYVFLSNRTYPNEWVNKLSTLDIRERIQTAVYQSLQPL</sequence>
<dbReference type="InterPro" id="IPR036962">
    <property type="entry name" value="Glyco_hydro_3_N_sf"/>
</dbReference>
<evidence type="ECO:0000256" key="3">
    <source>
        <dbReference type="ARBA" id="ARBA00012663"/>
    </source>
</evidence>
<dbReference type="Pfam" id="PF00144">
    <property type="entry name" value="Beta-lactamase"/>
    <property type="match status" value="1"/>
</dbReference>
<dbReference type="EMBL" id="SNRY01000596">
    <property type="protein sequence ID" value="KAA6338686.1"/>
    <property type="molecule type" value="Genomic_DNA"/>
</dbReference>
<dbReference type="PRINTS" id="PR00133">
    <property type="entry name" value="GLHYDRLASE3"/>
</dbReference>
<evidence type="ECO:0000256" key="1">
    <source>
        <dbReference type="ARBA" id="ARBA00001231"/>
    </source>
</evidence>
<evidence type="ECO:0000313" key="8">
    <source>
        <dbReference type="EMBL" id="KAA6338686.1"/>
    </source>
</evidence>
<dbReference type="PANTHER" id="PTHR30480">
    <property type="entry name" value="BETA-HEXOSAMINIDASE-RELATED"/>
    <property type="match status" value="1"/>
</dbReference>
<dbReference type="Pfam" id="PF00933">
    <property type="entry name" value="Glyco_hydro_3"/>
    <property type="match status" value="1"/>
</dbReference>
<comment type="similarity">
    <text evidence="2">Belongs to the glycosyl hydrolase 3 family.</text>
</comment>
<dbReference type="InterPro" id="IPR001764">
    <property type="entry name" value="Glyco_hydro_3_N"/>
</dbReference>
<dbReference type="Gene3D" id="3.40.710.10">
    <property type="entry name" value="DD-peptidase/beta-lactamase superfamily"/>
    <property type="match status" value="1"/>
</dbReference>
<dbReference type="PANTHER" id="PTHR30480:SF13">
    <property type="entry name" value="BETA-HEXOSAMINIDASE"/>
    <property type="match status" value="1"/>
</dbReference>
<protein>
    <recommendedName>
        <fullName evidence="3">beta-N-acetylhexosaminidase</fullName>
        <ecNumber evidence="3">3.2.1.52</ecNumber>
    </recommendedName>
</protein>
<comment type="caution">
    <text evidence="8">The sequence shown here is derived from an EMBL/GenBank/DDBJ whole genome shotgun (WGS) entry which is preliminary data.</text>
</comment>
<dbReference type="InterPro" id="IPR050226">
    <property type="entry name" value="NagZ_Beta-hexosaminidase"/>
</dbReference>
<evidence type="ECO:0000256" key="5">
    <source>
        <dbReference type="ARBA" id="ARBA00023295"/>
    </source>
</evidence>
<accession>A0A5J4RXK9</accession>
<evidence type="ECO:0000256" key="4">
    <source>
        <dbReference type="ARBA" id="ARBA00022801"/>
    </source>
</evidence>
<dbReference type="GO" id="GO:0009254">
    <property type="term" value="P:peptidoglycan turnover"/>
    <property type="evidence" value="ECO:0007669"/>
    <property type="project" value="TreeGrafter"/>
</dbReference>